<dbReference type="STRING" id="121845.A0A3Q0J5R8"/>
<organism evidence="16 17">
    <name type="scientific">Diaphorina citri</name>
    <name type="common">Asian citrus psyllid</name>
    <dbReference type="NCBI Taxonomy" id="121845"/>
    <lineage>
        <taxon>Eukaryota</taxon>
        <taxon>Metazoa</taxon>
        <taxon>Ecdysozoa</taxon>
        <taxon>Arthropoda</taxon>
        <taxon>Hexapoda</taxon>
        <taxon>Insecta</taxon>
        <taxon>Pterygota</taxon>
        <taxon>Neoptera</taxon>
        <taxon>Paraneoptera</taxon>
        <taxon>Hemiptera</taxon>
        <taxon>Sternorrhyncha</taxon>
        <taxon>Psylloidea</taxon>
        <taxon>Psyllidae</taxon>
        <taxon>Diaphorininae</taxon>
        <taxon>Diaphorina</taxon>
    </lineage>
</organism>
<dbReference type="GO" id="GO:0004674">
    <property type="term" value="F:protein serine/threonine kinase activity"/>
    <property type="evidence" value="ECO:0007669"/>
    <property type="project" value="TreeGrafter"/>
</dbReference>
<dbReference type="GO" id="GO:0016459">
    <property type="term" value="C:myosin complex"/>
    <property type="evidence" value="ECO:0007669"/>
    <property type="project" value="UniProtKB-KW"/>
</dbReference>
<dbReference type="GO" id="GO:0003779">
    <property type="term" value="F:actin binding"/>
    <property type="evidence" value="ECO:0007669"/>
    <property type="project" value="UniProtKB-KW"/>
</dbReference>
<accession>A0A3Q0J5R8</accession>
<proteinExistence type="inferred from homology"/>
<keyword evidence="6 12" id="KW-0067">ATP-binding</keyword>
<dbReference type="Pfam" id="PF00063">
    <property type="entry name" value="Myosin_head"/>
    <property type="match status" value="4"/>
</dbReference>
<feature type="domain" description="Protein kinase" evidence="14">
    <location>
        <begin position="139"/>
        <end position="497"/>
    </location>
</feature>
<evidence type="ECO:0000256" key="3">
    <source>
        <dbReference type="ARBA" id="ARBA00022490"/>
    </source>
</evidence>
<evidence type="ECO:0000313" key="17">
    <source>
        <dbReference type="RefSeq" id="XP_026683829.1"/>
    </source>
</evidence>
<evidence type="ECO:0000259" key="14">
    <source>
        <dbReference type="PROSITE" id="PS50011"/>
    </source>
</evidence>
<dbReference type="GO" id="GO:0005524">
    <property type="term" value="F:ATP binding"/>
    <property type="evidence" value="ECO:0007669"/>
    <property type="project" value="UniProtKB-UniRule"/>
</dbReference>
<feature type="region of interest" description="Actin-binding" evidence="12">
    <location>
        <begin position="630"/>
        <end position="652"/>
    </location>
</feature>
<dbReference type="KEGG" id="dci:103515285"/>
<feature type="domain" description="Myosin motor" evidence="15">
    <location>
        <begin position="161"/>
        <end position="602"/>
    </location>
</feature>
<dbReference type="AlphaFoldDB" id="A0A3Q0J5R8"/>
<reference evidence="17" key="1">
    <citation type="submission" date="2025-08" db="UniProtKB">
        <authorList>
            <consortium name="RefSeq"/>
        </authorList>
    </citation>
    <scope>IDENTIFICATION</scope>
</reference>
<keyword evidence="9 12" id="KW-0009">Actin-binding</keyword>
<evidence type="ECO:0000256" key="11">
    <source>
        <dbReference type="ARBA" id="ARBA00023273"/>
    </source>
</evidence>
<keyword evidence="3" id="KW-0963">Cytoplasm</keyword>
<keyword evidence="7 12" id="KW-0518">Myosin</keyword>
<keyword evidence="4" id="KW-0677">Repeat</keyword>
<keyword evidence="11" id="KW-0966">Cell projection</keyword>
<dbReference type="InterPro" id="IPR008271">
    <property type="entry name" value="Ser/Thr_kinase_AS"/>
</dbReference>
<sequence length="735" mass="83863">MKIPNKIPDNRINCNSSRFGKFLELSMTKSGKVVGAKVSIYLLEQSRIVQQAENERNFHVFYYLYDGLEFSHRLEEFHLSDVLRKQHRFLTGDKQDLITKQLYFSHKILILTINPFFTQVRKELQAEIRLQRQNGRSFRQADVTTKHGKLKSERKAKPIKMYVDDLAALDILTEDKIIEQLQKRYEMQHIYTYIGDILLALNPFTPLGLYSLAEQKRYSGCIKSANPPHIYAIADSTYQALLHQNVSQSIIISGESGAGKTESGNLLLKQLVYLGKSFCTNGNLENRILLMNPLMEAFGNAQTALPKPRNKYFFLVFNFNERVAVTRNGHKGNIGRSFGRAAFSRALTHLHRNHCMHRDIKGHNILLTEEADVKLVDFGVSSHLCATLGKRNTSVGTPYWMAPEVGLDSGDFAFKETNPEHNINKFNELRSAFELVGFKPQEVNSVYRILAAILHLGDVQFGELITDDNTDNRSHIMDLAPLIRVSNLLDIDITETIDCLTANSVVTRGEIITRHNSRNEATATRDALAKALYTRLCDYLVHGINTLLGSAHTSDNNLVIALLDIFGFENFPHNSFEQLCINIANEQLQYYFNQHVFTWEQQDKSDSSTVGLASQSRSQQTAATYFRYSLMELLQRIVSGTPQFVRCIKPNELGIPNSFDRCKVIKQLRYTGVLETIRIRQNGFSHRILFTDFLKRSSTNSTEFLGPYNFRQLLRPTQHPPTESLRRIARPSPVS</sequence>
<evidence type="ECO:0000256" key="10">
    <source>
        <dbReference type="ARBA" id="ARBA00023212"/>
    </source>
</evidence>
<evidence type="ECO:0000256" key="7">
    <source>
        <dbReference type="ARBA" id="ARBA00023123"/>
    </source>
</evidence>
<evidence type="ECO:0000256" key="1">
    <source>
        <dbReference type="ARBA" id="ARBA00004245"/>
    </source>
</evidence>
<dbReference type="Pfam" id="PF00069">
    <property type="entry name" value="Pkinase"/>
    <property type="match status" value="1"/>
</dbReference>
<comment type="caution">
    <text evidence="12">Lacks conserved residue(s) required for the propagation of feature annotation.</text>
</comment>
<dbReference type="GO" id="GO:0042995">
    <property type="term" value="C:cell projection"/>
    <property type="evidence" value="ECO:0007669"/>
    <property type="project" value="UniProtKB-SubCell"/>
</dbReference>
<evidence type="ECO:0000256" key="9">
    <source>
        <dbReference type="ARBA" id="ARBA00023203"/>
    </source>
</evidence>
<feature type="domain" description="Myosin motor" evidence="15">
    <location>
        <begin position="1"/>
        <end position="96"/>
    </location>
</feature>
<dbReference type="PANTHER" id="PTHR46256:SF3">
    <property type="entry name" value="MYOSIN MOTOR DOMAIN-CONTAINING PROTEIN"/>
    <property type="match status" value="1"/>
</dbReference>
<evidence type="ECO:0000256" key="12">
    <source>
        <dbReference type="PROSITE-ProRule" id="PRU00782"/>
    </source>
</evidence>
<dbReference type="PaxDb" id="121845-A0A3Q0J5R8"/>
<dbReference type="Gene3D" id="1.20.120.720">
    <property type="entry name" value="Myosin VI head, motor domain, U50 subdomain"/>
    <property type="match status" value="1"/>
</dbReference>
<dbReference type="PROSITE" id="PS00108">
    <property type="entry name" value="PROTEIN_KINASE_ST"/>
    <property type="match status" value="1"/>
</dbReference>
<evidence type="ECO:0000256" key="6">
    <source>
        <dbReference type="ARBA" id="ARBA00022840"/>
    </source>
</evidence>
<keyword evidence="10" id="KW-0206">Cytoskeleton</keyword>
<dbReference type="InterPro" id="IPR027417">
    <property type="entry name" value="P-loop_NTPase"/>
</dbReference>
<dbReference type="PRINTS" id="PR00193">
    <property type="entry name" value="MYOSINHEAVY"/>
</dbReference>
<dbReference type="RefSeq" id="XP_026683829.1">
    <property type="nucleotide sequence ID" value="XM_026828028.1"/>
</dbReference>
<name>A0A3Q0J5R8_DIACI</name>
<dbReference type="GO" id="GO:0030832">
    <property type="term" value="P:regulation of actin filament length"/>
    <property type="evidence" value="ECO:0007669"/>
    <property type="project" value="TreeGrafter"/>
</dbReference>
<dbReference type="InterPro" id="IPR000719">
    <property type="entry name" value="Prot_kinase_dom"/>
</dbReference>
<evidence type="ECO:0000256" key="5">
    <source>
        <dbReference type="ARBA" id="ARBA00022741"/>
    </source>
</evidence>
<evidence type="ECO:0000256" key="8">
    <source>
        <dbReference type="ARBA" id="ARBA00023175"/>
    </source>
</evidence>
<protein>
    <submittedName>
        <fullName evidence="17">Myosin-IIIb-like</fullName>
    </submittedName>
</protein>
<gene>
    <name evidence="17" type="primary">LOC103515285</name>
</gene>
<comment type="similarity">
    <text evidence="12">Belongs to the TRAFAC class myosin-kinesin ATPase superfamily. Myosin family.</text>
</comment>
<keyword evidence="5 12" id="KW-0547">Nucleotide-binding</keyword>
<dbReference type="SMART" id="SM00220">
    <property type="entry name" value="S_TKc"/>
    <property type="match status" value="1"/>
</dbReference>
<dbReference type="Gene3D" id="3.40.850.10">
    <property type="entry name" value="Kinesin motor domain"/>
    <property type="match status" value="3"/>
</dbReference>
<evidence type="ECO:0000313" key="16">
    <source>
        <dbReference type="Proteomes" id="UP000079169"/>
    </source>
</evidence>
<feature type="domain" description="Myosin motor" evidence="15">
    <location>
        <begin position="616"/>
        <end position="735"/>
    </location>
</feature>
<dbReference type="SMART" id="SM00242">
    <property type="entry name" value="MYSc"/>
    <property type="match status" value="1"/>
</dbReference>
<feature type="binding site" evidence="12">
    <location>
        <begin position="254"/>
        <end position="261"/>
    </location>
    <ligand>
        <name>ATP</name>
        <dbReference type="ChEBI" id="CHEBI:30616"/>
    </ligand>
</feature>
<dbReference type="PANTHER" id="PTHR46256">
    <property type="entry name" value="AGAP011099-PA"/>
    <property type="match status" value="1"/>
</dbReference>
<dbReference type="InterPro" id="IPR052409">
    <property type="entry name" value="Myosin-III_kinase_activity"/>
</dbReference>
<dbReference type="InterPro" id="IPR001609">
    <property type="entry name" value="Myosin_head_motor_dom-like"/>
</dbReference>
<feature type="region of interest" description="Disordered" evidence="13">
    <location>
        <begin position="716"/>
        <end position="735"/>
    </location>
</feature>
<dbReference type="InterPro" id="IPR011009">
    <property type="entry name" value="Kinase-like_dom_sf"/>
</dbReference>
<dbReference type="GeneID" id="103515285"/>
<dbReference type="GO" id="GO:0000146">
    <property type="term" value="F:microfilament motor activity"/>
    <property type="evidence" value="ECO:0007669"/>
    <property type="project" value="TreeGrafter"/>
</dbReference>
<dbReference type="Gene3D" id="1.10.510.10">
    <property type="entry name" value="Transferase(Phosphotransferase) domain 1"/>
    <property type="match status" value="1"/>
</dbReference>
<evidence type="ECO:0000256" key="13">
    <source>
        <dbReference type="SAM" id="MobiDB-lite"/>
    </source>
</evidence>
<dbReference type="PROSITE" id="PS51456">
    <property type="entry name" value="MYOSIN_MOTOR"/>
    <property type="match status" value="3"/>
</dbReference>
<comment type="subcellular location">
    <subcellularLocation>
        <location evidence="2">Cell projection</location>
    </subcellularLocation>
    <subcellularLocation>
        <location evidence="1">Cytoplasm</location>
        <location evidence="1">Cytoskeleton</location>
    </subcellularLocation>
</comment>
<evidence type="ECO:0000256" key="4">
    <source>
        <dbReference type="ARBA" id="ARBA00022737"/>
    </source>
</evidence>
<dbReference type="Gene3D" id="1.20.58.530">
    <property type="match status" value="1"/>
</dbReference>
<dbReference type="SUPFAM" id="SSF56112">
    <property type="entry name" value="Protein kinase-like (PK-like)"/>
    <property type="match status" value="1"/>
</dbReference>
<dbReference type="Proteomes" id="UP000079169">
    <property type="component" value="Unplaced"/>
</dbReference>
<evidence type="ECO:0000259" key="15">
    <source>
        <dbReference type="PROSITE" id="PS51456"/>
    </source>
</evidence>
<dbReference type="InterPro" id="IPR036961">
    <property type="entry name" value="Kinesin_motor_dom_sf"/>
</dbReference>
<keyword evidence="8 12" id="KW-0505">Motor protein</keyword>
<keyword evidence="16" id="KW-1185">Reference proteome</keyword>
<evidence type="ECO:0000256" key="2">
    <source>
        <dbReference type="ARBA" id="ARBA00004316"/>
    </source>
</evidence>
<dbReference type="PROSITE" id="PS50011">
    <property type="entry name" value="PROTEIN_KINASE_DOM"/>
    <property type="match status" value="1"/>
</dbReference>
<dbReference type="SUPFAM" id="SSF52540">
    <property type="entry name" value="P-loop containing nucleoside triphosphate hydrolases"/>
    <property type="match status" value="2"/>
</dbReference>